<comment type="caution">
    <text evidence="2">The sequence shown here is derived from an EMBL/GenBank/DDBJ whole genome shotgun (WGS) entry which is preliminary data.</text>
</comment>
<proteinExistence type="predicted"/>
<organism evidence="2 3">
    <name type="scientific">Flavobacterium arsenatis</name>
    <dbReference type="NCBI Taxonomy" id="1484332"/>
    <lineage>
        <taxon>Bacteria</taxon>
        <taxon>Pseudomonadati</taxon>
        <taxon>Bacteroidota</taxon>
        <taxon>Flavobacteriia</taxon>
        <taxon>Flavobacteriales</taxon>
        <taxon>Flavobacteriaceae</taxon>
        <taxon>Flavobacterium</taxon>
    </lineage>
</organism>
<dbReference type="RefSeq" id="WP_310028825.1">
    <property type="nucleotide sequence ID" value="NZ_JAVDVI010000024.1"/>
</dbReference>
<keyword evidence="2" id="KW-0689">Ribosomal protein</keyword>
<evidence type="ECO:0000313" key="2">
    <source>
        <dbReference type="EMBL" id="MDR6969599.1"/>
    </source>
</evidence>
<dbReference type="EMBL" id="JAVDVI010000024">
    <property type="protein sequence ID" value="MDR6969599.1"/>
    <property type="molecule type" value="Genomic_DNA"/>
</dbReference>
<sequence length="202" mass="23378">MIIFGTRSREIRPKQATSYDCDNCNSKGTVNFIFLAKYLHIFWIPVLPLSKKGISQCSHCKQVRYQNEMTPKMKQDCATASATAKRPITHYFGLFLIGFLFCLIVFNIFKNSANKAEYLASPKINDVYEVKENDLYTLYKISEIKGDTLVFKMHNKAVERSSGLFDLKKNFKNDYSNDVIKMDKNWLKTMSDKGYIMGVNRE</sequence>
<keyword evidence="1" id="KW-0812">Transmembrane</keyword>
<reference evidence="2 3" key="1">
    <citation type="submission" date="2023-07" db="EMBL/GenBank/DDBJ databases">
        <title>Sorghum-associated microbial communities from plants grown in Nebraska, USA.</title>
        <authorList>
            <person name="Schachtman D."/>
        </authorList>
    </citation>
    <scope>NUCLEOTIDE SEQUENCE [LARGE SCALE GENOMIC DNA]</scope>
    <source>
        <strain evidence="2 3">3773</strain>
    </source>
</reference>
<protein>
    <submittedName>
        <fullName evidence="2">Ribosomal protein L37AE/L43A</fullName>
    </submittedName>
</protein>
<keyword evidence="2" id="KW-0687">Ribonucleoprotein</keyword>
<keyword evidence="3" id="KW-1185">Reference proteome</keyword>
<keyword evidence="1" id="KW-1133">Transmembrane helix</keyword>
<keyword evidence="1" id="KW-0472">Membrane</keyword>
<dbReference type="GO" id="GO:0005840">
    <property type="term" value="C:ribosome"/>
    <property type="evidence" value="ECO:0007669"/>
    <property type="project" value="UniProtKB-KW"/>
</dbReference>
<evidence type="ECO:0000256" key="1">
    <source>
        <dbReference type="SAM" id="Phobius"/>
    </source>
</evidence>
<name>A0ABU1TUP1_9FLAO</name>
<dbReference type="Proteomes" id="UP001255185">
    <property type="component" value="Unassembled WGS sequence"/>
</dbReference>
<feature type="transmembrane region" description="Helical" evidence="1">
    <location>
        <begin position="91"/>
        <end position="109"/>
    </location>
</feature>
<evidence type="ECO:0000313" key="3">
    <source>
        <dbReference type="Proteomes" id="UP001255185"/>
    </source>
</evidence>
<accession>A0ABU1TUP1</accession>
<gene>
    <name evidence="2" type="ORF">J2X31_003632</name>
</gene>